<dbReference type="Proteomes" id="UP000324222">
    <property type="component" value="Unassembled WGS sequence"/>
</dbReference>
<organism evidence="1 2">
    <name type="scientific">Portunus trituberculatus</name>
    <name type="common">Swimming crab</name>
    <name type="synonym">Neptunus trituberculatus</name>
    <dbReference type="NCBI Taxonomy" id="210409"/>
    <lineage>
        <taxon>Eukaryota</taxon>
        <taxon>Metazoa</taxon>
        <taxon>Ecdysozoa</taxon>
        <taxon>Arthropoda</taxon>
        <taxon>Crustacea</taxon>
        <taxon>Multicrustacea</taxon>
        <taxon>Malacostraca</taxon>
        <taxon>Eumalacostraca</taxon>
        <taxon>Eucarida</taxon>
        <taxon>Decapoda</taxon>
        <taxon>Pleocyemata</taxon>
        <taxon>Brachyura</taxon>
        <taxon>Eubrachyura</taxon>
        <taxon>Portunoidea</taxon>
        <taxon>Portunidae</taxon>
        <taxon>Portuninae</taxon>
        <taxon>Portunus</taxon>
    </lineage>
</organism>
<accession>A0A5B7F5Z0</accession>
<keyword evidence="2" id="KW-1185">Reference proteome</keyword>
<protein>
    <submittedName>
        <fullName evidence="1">Uncharacterized protein</fullName>
    </submittedName>
</protein>
<evidence type="ECO:0000313" key="2">
    <source>
        <dbReference type="Proteomes" id="UP000324222"/>
    </source>
</evidence>
<comment type="caution">
    <text evidence="1">The sequence shown here is derived from an EMBL/GenBank/DDBJ whole genome shotgun (WGS) entry which is preliminary data.</text>
</comment>
<dbReference type="AlphaFoldDB" id="A0A5B7F5Z0"/>
<evidence type="ECO:0000313" key="1">
    <source>
        <dbReference type="EMBL" id="MPC40995.1"/>
    </source>
</evidence>
<name>A0A5B7F5Z0_PORTR</name>
<proteinExistence type="predicted"/>
<sequence>MSEGLPHREHMVSGWPQTAAIMESSKLTHFDEVLRRRKPQQSPHFNGCLDFARWAKRADFSSTKVQKSCLG</sequence>
<reference evidence="1 2" key="1">
    <citation type="submission" date="2019-05" db="EMBL/GenBank/DDBJ databases">
        <title>Another draft genome of Portunus trituberculatus and its Hox gene families provides insights of decapod evolution.</title>
        <authorList>
            <person name="Jeong J.-H."/>
            <person name="Song I."/>
            <person name="Kim S."/>
            <person name="Choi T."/>
            <person name="Kim D."/>
            <person name="Ryu S."/>
            <person name="Kim W."/>
        </authorList>
    </citation>
    <scope>NUCLEOTIDE SEQUENCE [LARGE SCALE GENOMIC DNA]</scope>
    <source>
        <tissue evidence="1">Muscle</tissue>
    </source>
</reference>
<dbReference type="EMBL" id="VSRR010004884">
    <property type="protein sequence ID" value="MPC40995.1"/>
    <property type="molecule type" value="Genomic_DNA"/>
</dbReference>
<gene>
    <name evidence="1" type="ORF">E2C01_034575</name>
</gene>